<protein>
    <submittedName>
        <fullName evidence="9">Uncharacterized protein</fullName>
    </submittedName>
</protein>
<dbReference type="InterPro" id="IPR050307">
    <property type="entry name" value="Sterol_Desaturase_Related"/>
</dbReference>
<dbReference type="GO" id="GO:0016491">
    <property type="term" value="F:oxidoreductase activity"/>
    <property type="evidence" value="ECO:0007669"/>
    <property type="project" value="InterPro"/>
</dbReference>
<evidence type="ECO:0000256" key="6">
    <source>
        <dbReference type="SAM" id="Phobius"/>
    </source>
</evidence>
<dbReference type="OMA" id="SIFHTRL"/>
<evidence type="ECO:0000256" key="1">
    <source>
        <dbReference type="ARBA" id="ARBA00004141"/>
    </source>
</evidence>
<reference evidence="9" key="1">
    <citation type="journal article" date="2017" name="Nature">
        <title>The genome of Chenopodium quinoa.</title>
        <authorList>
            <person name="Jarvis D.E."/>
            <person name="Ho Y.S."/>
            <person name="Lightfoot D.J."/>
            <person name="Schmoeckel S.M."/>
            <person name="Li B."/>
            <person name="Borm T.J.A."/>
            <person name="Ohyanagi H."/>
            <person name="Mineta K."/>
            <person name="Michell C.T."/>
            <person name="Saber N."/>
            <person name="Kharbatia N.M."/>
            <person name="Rupper R.R."/>
            <person name="Sharp A.R."/>
            <person name="Dally N."/>
            <person name="Boughton B.A."/>
            <person name="Woo Y.H."/>
            <person name="Gao G."/>
            <person name="Schijlen E.G.W.M."/>
            <person name="Guo X."/>
            <person name="Momin A.A."/>
            <person name="Negrao S."/>
            <person name="Al-Babili S."/>
            <person name="Gehring C."/>
            <person name="Roessner U."/>
            <person name="Jung C."/>
            <person name="Murphy K."/>
            <person name="Arold S.T."/>
            <person name="Gojobori T."/>
            <person name="van der Linden C.G."/>
            <person name="van Loo E.N."/>
            <person name="Jellen E.N."/>
            <person name="Maughan P.J."/>
            <person name="Tester M."/>
        </authorList>
    </citation>
    <scope>NUCLEOTIDE SEQUENCE [LARGE SCALE GENOMIC DNA]</scope>
    <source>
        <strain evidence="9">cv. PI 614886</strain>
    </source>
</reference>
<dbReference type="Pfam" id="PF12076">
    <property type="entry name" value="CER1-like_C"/>
    <property type="match status" value="2"/>
</dbReference>
<evidence type="ECO:0000259" key="8">
    <source>
        <dbReference type="Pfam" id="PF12076"/>
    </source>
</evidence>
<dbReference type="Pfam" id="PF04116">
    <property type="entry name" value="FA_hydroxylase"/>
    <property type="match status" value="1"/>
</dbReference>
<feature type="domain" description="Very-long-chain aldehyde decarbonylase CER1-like C-terminal" evidence="8">
    <location>
        <begin position="785"/>
        <end position="926"/>
    </location>
</feature>
<dbReference type="InterPro" id="IPR006694">
    <property type="entry name" value="Fatty_acid_hydroxylase"/>
</dbReference>
<evidence type="ECO:0000256" key="2">
    <source>
        <dbReference type="ARBA" id="ARBA00009324"/>
    </source>
</evidence>
<evidence type="ECO:0000256" key="4">
    <source>
        <dbReference type="ARBA" id="ARBA00022989"/>
    </source>
</evidence>
<organism evidence="9 10">
    <name type="scientific">Chenopodium quinoa</name>
    <name type="common">Quinoa</name>
    <dbReference type="NCBI Taxonomy" id="63459"/>
    <lineage>
        <taxon>Eukaryota</taxon>
        <taxon>Viridiplantae</taxon>
        <taxon>Streptophyta</taxon>
        <taxon>Embryophyta</taxon>
        <taxon>Tracheophyta</taxon>
        <taxon>Spermatophyta</taxon>
        <taxon>Magnoliopsida</taxon>
        <taxon>eudicotyledons</taxon>
        <taxon>Gunneridae</taxon>
        <taxon>Pentapetalae</taxon>
        <taxon>Caryophyllales</taxon>
        <taxon>Chenopodiaceae</taxon>
        <taxon>Chenopodioideae</taxon>
        <taxon>Atripliceae</taxon>
        <taxon>Chenopodium</taxon>
    </lineage>
</organism>
<keyword evidence="3 6" id="KW-0812">Transmembrane</keyword>
<dbReference type="EnsemblPlants" id="AUR62013805-RA">
    <property type="protein sequence ID" value="AUR62013805-RA:cds"/>
    <property type="gene ID" value="AUR62013805"/>
</dbReference>
<evidence type="ECO:0000256" key="3">
    <source>
        <dbReference type="ARBA" id="ARBA00022692"/>
    </source>
</evidence>
<dbReference type="Gramene" id="AUR62013805-RA">
    <property type="protein sequence ID" value="AUR62013805-RA:cds"/>
    <property type="gene ID" value="AUR62013805"/>
</dbReference>
<dbReference type="Proteomes" id="UP000596660">
    <property type="component" value="Unplaced"/>
</dbReference>
<feature type="domain" description="Very-long-chain aldehyde decarbonylase CER1-like C-terminal" evidence="8">
    <location>
        <begin position="442"/>
        <end position="555"/>
    </location>
</feature>
<reference evidence="9" key="2">
    <citation type="submission" date="2021-03" db="UniProtKB">
        <authorList>
            <consortium name="EnsemblPlants"/>
        </authorList>
    </citation>
    <scope>IDENTIFICATION</scope>
</reference>
<dbReference type="AlphaFoldDB" id="A0A803LIK8"/>
<dbReference type="GO" id="GO:0005506">
    <property type="term" value="F:iron ion binding"/>
    <property type="evidence" value="ECO:0007669"/>
    <property type="project" value="InterPro"/>
</dbReference>
<accession>A0A803LIK8</accession>
<dbReference type="GO" id="GO:0016020">
    <property type="term" value="C:membrane"/>
    <property type="evidence" value="ECO:0007669"/>
    <property type="project" value="UniProtKB-SubCell"/>
</dbReference>
<evidence type="ECO:0000313" key="10">
    <source>
        <dbReference type="Proteomes" id="UP000596660"/>
    </source>
</evidence>
<proteinExistence type="inferred from homology"/>
<comment type="similarity">
    <text evidence="2">Belongs to the sterol desaturase family.</text>
</comment>
<evidence type="ECO:0000256" key="5">
    <source>
        <dbReference type="ARBA" id="ARBA00023136"/>
    </source>
</evidence>
<keyword evidence="10" id="KW-1185">Reference proteome</keyword>
<feature type="transmembrane region" description="Helical" evidence="6">
    <location>
        <begin position="325"/>
        <end position="345"/>
    </location>
</feature>
<evidence type="ECO:0000313" key="9">
    <source>
        <dbReference type="EnsemblPlants" id="AUR62013805-RA:cds"/>
    </source>
</evidence>
<dbReference type="InterPro" id="IPR021940">
    <property type="entry name" value="CER1-like_C"/>
</dbReference>
<keyword evidence="5 6" id="KW-0472">Membrane</keyword>
<feature type="transmembrane region" description="Helical" evidence="6">
    <location>
        <begin position="181"/>
        <end position="210"/>
    </location>
</feature>
<comment type="subcellular location">
    <subcellularLocation>
        <location evidence="1">Membrane</location>
        <topology evidence="1">Multi-pass membrane protein</topology>
    </subcellularLocation>
</comment>
<name>A0A803LIK8_CHEQI</name>
<feature type="domain" description="Fatty acid hydroxylase" evidence="7">
    <location>
        <begin position="137"/>
        <end position="272"/>
    </location>
</feature>
<feature type="transmembrane region" description="Helical" evidence="6">
    <location>
        <begin position="44"/>
        <end position="64"/>
    </location>
</feature>
<feature type="transmembrane region" description="Helical" evidence="6">
    <location>
        <begin position="125"/>
        <end position="144"/>
    </location>
</feature>
<keyword evidence="4 6" id="KW-1133">Transmembrane helix</keyword>
<dbReference type="PANTHER" id="PTHR11863">
    <property type="entry name" value="STEROL DESATURASE"/>
    <property type="match status" value="1"/>
</dbReference>
<evidence type="ECO:0000259" key="7">
    <source>
        <dbReference type="Pfam" id="PF04116"/>
    </source>
</evidence>
<feature type="transmembrane region" description="Helical" evidence="6">
    <location>
        <begin position="19"/>
        <end position="37"/>
    </location>
</feature>
<dbReference type="GO" id="GO:0008610">
    <property type="term" value="P:lipid biosynthetic process"/>
    <property type="evidence" value="ECO:0007669"/>
    <property type="project" value="InterPro"/>
</dbReference>
<sequence length="931" mass="106390">MASTPGILTHWPWEPLGNFKYILVAPFAVHSLYLFAVGAEDWNLTYLLIFPFMLWRMLHNQLWISFSRYRTAKGNNLIVDKSIDFEQVDRERNWDDQIMLMGILFYAVYWGVDIVAKIPFWRADGLLLTFLIHSGPVEFLYYWFHRALHHHYLYSRYHSHHHSSIVTEPITSVIHPFGEHIVYFILFAIPMVTTALITRTGSIVSVSIYISYIDLMNNMGHCNFEVIPKWAFTIFPPLKYLMYTPSFHSLHHTQFRTNYSLFMPFYDYIYGTMDKSTDTLYETSLKKPEDVPEAVHLTHLTTPESVYHLRLGFAGLASNPLTSKWYLWLMWPVTLCSMISAWIYGRTFIIERNTFKKIKAQSWAVPRYRIHYRLQWQREAINKLIEEAILEAEEKGIKGEHFNRNGEIYLERHPKLKVKVVDGSSLAVTVVLNSIPVGTSQVLFRGRLSKVAYSVVSALCHKGIQVTTIKKAEFEKLKKALNTEDGNNLALSTKGYNQKVWLVGEDLTEIEQSKASKGTIIIPFSQFPPKKTRKDCFYLNTPSLVAPKSFGNLHSSVVHPFAELIAYHVILALPLLVTTFTRTISIATLALYVTYIDLMNSMGHCYFEVIPKWVFDMIPPLKYLMYTPSLSTISGLGLPPSPRIPSTPNGTCGSSGLSHGEDFNRNGEIYLERHPKFNVKVVDGSSLAVAVVLNSIPVGTSEVMFRGRLSKVAYSIVSALCHMGIQVWLVGDDLTKDEQSMASKGTIFVPFSQFPPKKTRNDCFYLNTPSLVAPKSFGNLQSCEVFTIEKDEHEKLKKKRANEDSINLIHSEMSYNHYMVWLVGEDLTKGEQSMASKGTLFILISQFPPKKTRKDCFYLTAPAMLAPKSFENLHSCENWLTRRVMSAPRVAGIVHALEGWNANDCGDKTFDIDKVWEASLRHGFRPFLTLS</sequence>
<feature type="transmembrane region" description="Helical" evidence="6">
    <location>
        <begin position="98"/>
        <end position="116"/>
    </location>
</feature>